<organism evidence="2 3">
    <name type="scientific">Rhizoctonia solani</name>
    <dbReference type="NCBI Taxonomy" id="456999"/>
    <lineage>
        <taxon>Eukaryota</taxon>
        <taxon>Fungi</taxon>
        <taxon>Dikarya</taxon>
        <taxon>Basidiomycota</taxon>
        <taxon>Agaricomycotina</taxon>
        <taxon>Agaricomycetes</taxon>
        <taxon>Cantharellales</taxon>
        <taxon>Ceratobasidiaceae</taxon>
        <taxon>Rhizoctonia</taxon>
    </lineage>
</organism>
<accession>A0A8H7LY35</accession>
<comment type="caution">
    <text evidence="2">The sequence shown here is derived from an EMBL/GenBank/DDBJ whole genome shotgun (WGS) entry which is preliminary data.</text>
</comment>
<dbReference type="OrthoDB" id="3208378at2759"/>
<keyword evidence="1" id="KW-0472">Membrane</keyword>
<evidence type="ECO:0008006" key="4">
    <source>
        <dbReference type="Google" id="ProtNLM"/>
    </source>
</evidence>
<protein>
    <recommendedName>
        <fullName evidence="4">Transmembrane protein</fullName>
    </recommendedName>
</protein>
<proteinExistence type="predicted"/>
<evidence type="ECO:0000313" key="2">
    <source>
        <dbReference type="EMBL" id="KAF8708246.1"/>
    </source>
</evidence>
<dbReference type="AlphaFoldDB" id="A0A8H7LY35"/>
<gene>
    <name evidence="2" type="ORF">RHS03_03413</name>
</gene>
<evidence type="ECO:0000313" key="3">
    <source>
        <dbReference type="Proteomes" id="UP000602905"/>
    </source>
</evidence>
<evidence type="ECO:0000256" key="1">
    <source>
        <dbReference type="SAM" id="Phobius"/>
    </source>
</evidence>
<name>A0A8H7LY35_9AGAM</name>
<sequence>MPIGQSCPQRVFKESYHPVTQDPLDEKFGYRNKSSLDEHLDPGRSLISWVAIIWPLLLHLALTTSIIVVILQYIDNQEFNIEKRRPTVPLPDGSARSAAFVLLQSDVTTILSTALAILRLVTACWLGPMCWRCVFILLKATGLTHNQLHRTVSYGIPIITDGNQRAICLMVWLAMVMVLPIHVIAPIMTGSITWEPSYRLTERVPGSTISFSVVASPRGWTGWNVHPITRERVAVSAAGYSNIAWGKDAPGGWSKRVLRSGSKLPLNSTVANVSVPYFSINSIDWIKYPNQSLSKSQLDIYGQTCSYAQIHTMQPECPLKTAPGTLALIPENISSVGNETEPFPNAEVINERRLMVLFSHWREGYQFPCEPVRPANNTNRWISDQFPPDVGFYPERFGGECWAFAWVNFTAGSSDCVECRVSSYSTVQKDRTSEVKPDNMAAPALRIMPTVISMMTLMNSSLPLPWRNVHRYVEEVIGRSYAVSWAALVDWAGESDPRLATEFTPTILSSRANVDKTRVLAWFGLQLLIPLSGIIFVTLQLSVDFPIVNDTTLAAFYLDTTKVYREELYPASKPEVLIKLDYEDGRLKAKLD</sequence>
<feature type="transmembrane region" description="Helical" evidence="1">
    <location>
        <begin position="46"/>
        <end position="74"/>
    </location>
</feature>
<feature type="non-terminal residue" evidence="2">
    <location>
        <position position="1"/>
    </location>
</feature>
<dbReference type="EMBL" id="JACYCD010000049">
    <property type="protein sequence ID" value="KAF8708246.1"/>
    <property type="molecule type" value="Genomic_DNA"/>
</dbReference>
<dbReference type="Proteomes" id="UP000602905">
    <property type="component" value="Unassembled WGS sequence"/>
</dbReference>
<feature type="transmembrane region" description="Helical" evidence="1">
    <location>
        <begin position="166"/>
        <end position="188"/>
    </location>
</feature>
<keyword evidence="1" id="KW-1133">Transmembrane helix</keyword>
<keyword evidence="1" id="KW-0812">Transmembrane</keyword>
<reference evidence="2" key="1">
    <citation type="submission" date="2020-09" db="EMBL/GenBank/DDBJ databases">
        <title>Comparative genome analyses of four rice-infecting Rhizoctonia solani isolates reveal extensive enrichment of homogalacturonan modification genes.</title>
        <authorList>
            <person name="Lee D.-Y."/>
            <person name="Jeon J."/>
            <person name="Kim K.-T."/>
            <person name="Cheong K."/>
            <person name="Song H."/>
            <person name="Choi G."/>
            <person name="Ko J."/>
            <person name="Opiyo S.O."/>
            <person name="Zuo S."/>
            <person name="Madhav S."/>
            <person name="Lee Y.-H."/>
            <person name="Wang G.-L."/>
        </authorList>
    </citation>
    <scope>NUCLEOTIDE SEQUENCE</scope>
    <source>
        <strain evidence="2">AG1-IA WGL</strain>
    </source>
</reference>